<keyword evidence="3" id="KW-1185">Reference proteome</keyword>
<dbReference type="PANTHER" id="PTHR43825:SF3">
    <property type="entry name" value="PYRUVATE DEHYDROGENASE E1 COMPONENT"/>
    <property type="match status" value="1"/>
</dbReference>
<protein>
    <submittedName>
        <fullName evidence="2">Pyruvate dehydrogenase E1 component</fullName>
    </submittedName>
</protein>
<dbReference type="Proteomes" id="UP000181951">
    <property type="component" value="Unassembled WGS sequence"/>
</dbReference>
<gene>
    <name evidence="2" type="ORF">SAMN05216267_101246</name>
</gene>
<feature type="domain" description="Transketolase-like C-terminal" evidence="1">
    <location>
        <begin position="25"/>
        <end position="139"/>
    </location>
</feature>
<dbReference type="SUPFAM" id="SSF52922">
    <property type="entry name" value="TK C-terminal domain-like"/>
    <property type="match status" value="1"/>
</dbReference>
<keyword evidence="2" id="KW-0670">Pyruvate</keyword>
<dbReference type="EMBL" id="FODD01000012">
    <property type="protein sequence ID" value="SEN89061.1"/>
    <property type="molecule type" value="Genomic_DNA"/>
</dbReference>
<dbReference type="Gene3D" id="3.40.50.920">
    <property type="match status" value="1"/>
</dbReference>
<dbReference type="InterPro" id="IPR051157">
    <property type="entry name" value="PDH/Transketolase"/>
</dbReference>
<name>A0A1H8K8N3_9ACTN</name>
<dbReference type="OrthoDB" id="9759664at2"/>
<dbReference type="Pfam" id="PF22613">
    <property type="entry name" value="Transketolase_C_1"/>
    <property type="match status" value="1"/>
</dbReference>
<organism evidence="2 3">
    <name type="scientific">Actinacidiphila rubida</name>
    <dbReference type="NCBI Taxonomy" id="310780"/>
    <lineage>
        <taxon>Bacteria</taxon>
        <taxon>Bacillati</taxon>
        <taxon>Actinomycetota</taxon>
        <taxon>Actinomycetes</taxon>
        <taxon>Kitasatosporales</taxon>
        <taxon>Streptomycetaceae</taxon>
        <taxon>Actinacidiphila</taxon>
    </lineage>
</organism>
<dbReference type="AlphaFoldDB" id="A0A1H8K8N3"/>
<dbReference type="PANTHER" id="PTHR43825">
    <property type="entry name" value="PYRUVATE DEHYDROGENASE E1 COMPONENT"/>
    <property type="match status" value="1"/>
</dbReference>
<dbReference type="InterPro" id="IPR055152">
    <property type="entry name" value="Transketolase-like_C_2"/>
</dbReference>
<dbReference type="RefSeq" id="WP_069463962.1">
    <property type="nucleotide sequence ID" value="NZ_FODD01000012.1"/>
</dbReference>
<sequence length="191" mass="20490">MSDPSPPVTSSAPAFVGRTAVVLGGMYRLRTAESPLHGPRIQLLASGAAVHDVLGAQRVLGSDWGVHADVWSVASWTDLHRDALDADRARRRGEDRIPCVTARLSGTQGPVLAVSEGKRQVLDRLGPWVEQDYATLGSDGTAWPGTCEGLPGEVRVDVGTIVVTALHRLRRLGAVDPETVVNSRVRYGWRA</sequence>
<evidence type="ECO:0000313" key="3">
    <source>
        <dbReference type="Proteomes" id="UP000181951"/>
    </source>
</evidence>
<dbReference type="STRING" id="310780.SAMN05216267_101246"/>
<accession>A0A1H8K8N3</accession>
<evidence type="ECO:0000313" key="2">
    <source>
        <dbReference type="EMBL" id="SEN89061.1"/>
    </source>
</evidence>
<dbReference type="InterPro" id="IPR009014">
    <property type="entry name" value="Transketo_C/PFOR_II"/>
</dbReference>
<evidence type="ECO:0000259" key="1">
    <source>
        <dbReference type="Pfam" id="PF22613"/>
    </source>
</evidence>
<reference evidence="2 3" key="1">
    <citation type="submission" date="2016-10" db="EMBL/GenBank/DDBJ databases">
        <authorList>
            <person name="de Groot N.N."/>
        </authorList>
    </citation>
    <scope>NUCLEOTIDE SEQUENCE [LARGE SCALE GENOMIC DNA]</scope>
    <source>
        <strain evidence="2 3">CGMCC 4.2026</strain>
    </source>
</reference>
<proteinExistence type="predicted"/>